<name>A0A848KGG9_9NOCA</name>
<organism evidence="2 3">
    <name type="scientific">Antrihabitans stalactiti</name>
    <dbReference type="NCBI Taxonomy" id="2584121"/>
    <lineage>
        <taxon>Bacteria</taxon>
        <taxon>Bacillati</taxon>
        <taxon>Actinomycetota</taxon>
        <taxon>Actinomycetes</taxon>
        <taxon>Mycobacteriales</taxon>
        <taxon>Nocardiaceae</taxon>
        <taxon>Antrihabitans</taxon>
    </lineage>
</organism>
<proteinExistence type="predicted"/>
<keyword evidence="1" id="KW-1133">Transmembrane helix</keyword>
<keyword evidence="3" id="KW-1185">Reference proteome</keyword>
<evidence type="ECO:0000313" key="3">
    <source>
        <dbReference type="Proteomes" id="UP000535543"/>
    </source>
</evidence>
<accession>A0A848KGG9</accession>
<reference evidence="2 3" key="2">
    <citation type="submission" date="2020-06" db="EMBL/GenBank/DDBJ databases">
        <title>Antribacter stalactiti gen. nov., sp. nov., a new member of the family Nacardiaceae isolated from a cave.</title>
        <authorList>
            <person name="Kim I.S."/>
        </authorList>
    </citation>
    <scope>NUCLEOTIDE SEQUENCE [LARGE SCALE GENOMIC DNA]</scope>
    <source>
        <strain evidence="2 3">YC2-7</strain>
    </source>
</reference>
<sequence length="159" mass="17424">MTGTQLTLIIVGSVLLGNILFQGLMWTLILRHWRKQWTRVTAEVERAIRKSGARTIRPPYRARYMGSTSRSAGRVNGKAIAALTDEALILQTFRGGPLIYRADGAVTGVRESRSFRRSASAGWTNVVLGLADGGEVGFAVREDAGGWVRDVKRVVVGIR</sequence>
<dbReference type="EMBL" id="VCQU01000007">
    <property type="protein sequence ID" value="NMN97271.1"/>
    <property type="molecule type" value="Genomic_DNA"/>
</dbReference>
<feature type="transmembrane region" description="Helical" evidence="1">
    <location>
        <begin position="6"/>
        <end position="29"/>
    </location>
</feature>
<evidence type="ECO:0000313" key="2">
    <source>
        <dbReference type="EMBL" id="NMN97271.1"/>
    </source>
</evidence>
<dbReference type="Proteomes" id="UP000535543">
    <property type="component" value="Unassembled WGS sequence"/>
</dbReference>
<keyword evidence="1" id="KW-0812">Transmembrane</keyword>
<gene>
    <name evidence="2" type="ORF">FGL95_19725</name>
</gene>
<dbReference type="AlphaFoldDB" id="A0A848KGG9"/>
<keyword evidence="1" id="KW-0472">Membrane</keyword>
<dbReference type="RefSeq" id="WP_169590021.1">
    <property type="nucleotide sequence ID" value="NZ_VCQU01000007.1"/>
</dbReference>
<protein>
    <submittedName>
        <fullName evidence="2">Uncharacterized protein</fullName>
    </submittedName>
</protein>
<reference evidence="2 3" key="1">
    <citation type="submission" date="2019-05" db="EMBL/GenBank/DDBJ databases">
        <authorList>
            <person name="Lee S.D."/>
        </authorList>
    </citation>
    <scope>NUCLEOTIDE SEQUENCE [LARGE SCALE GENOMIC DNA]</scope>
    <source>
        <strain evidence="2 3">YC2-7</strain>
    </source>
</reference>
<comment type="caution">
    <text evidence="2">The sequence shown here is derived from an EMBL/GenBank/DDBJ whole genome shotgun (WGS) entry which is preliminary data.</text>
</comment>
<evidence type="ECO:0000256" key="1">
    <source>
        <dbReference type="SAM" id="Phobius"/>
    </source>
</evidence>